<organism evidence="1 2">
    <name type="scientific">Igneacidithiobacillus copahuensis</name>
    <dbReference type="NCBI Taxonomy" id="2724909"/>
    <lineage>
        <taxon>Bacteria</taxon>
        <taxon>Pseudomonadati</taxon>
        <taxon>Pseudomonadota</taxon>
        <taxon>Acidithiobacillia</taxon>
        <taxon>Acidithiobacillales</taxon>
        <taxon>Acidithiobacillaceae</taxon>
        <taxon>Igneacidithiobacillus</taxon>
    </lineage>
</organism>
<dbReference type="PANTHER" id="PTHR42194:SF1">
    <property type="entry name" value="UPF0276 PROTEIN HI_1600"/>
    <property type="match status" value="1"/>
</dbReference>
<protein>
    <submittedName>
        <fullName evidence="1">DUF692 domain-containing protein</fullName>
    </submittedName>
</protein>
<comment type="caution">
    <text evidence="1">The sequence shown here is derived from an EMBL/GenBank/DDBJ whole genome shotgun (WGS) entry which is preliminary data.</text>
</comment>
<dbReference type="InterPro" id="IPR007801">
    <property type="entry name" value="MbnB/TglH/ChrH"/>
</dbReference>
<keyword evidence="2" id="KW-1185">Reference proteome</keyword>
<dbReference type="PANTHER" id="PTHR42194">
    <property type="entry name" value="UPF0276 PROTEIN HI_1600"/>
    <property type="match status" value="1"/>
</dbReference>
<dbReference type="InterPro" id="IPR036237">
    <property type="entry name" value="Xyl_isomerase-like_sf"/>
</dbReference>
<dbReference type="SUPFAM" id="SSF51658">
    <property type="entry name" value="Xylose isomerase-like"/>
    <property type="match status" value="1"/>
</dbReference>
<dbReference type="AlphaFoldDB" id="A0AAE2YRS4"/>
<name>A0AAE2YRS4_9PROT</name>
<sequence length="270" mass="30812">MSWGLGLRREFLPEFAERCATLPVDFVEIAPENWLDFGGPPAKDLQRVLEHKSLFCHGLSLSIAGPEPLNQAFLQRLRDFLRGHGAVVYSEHLAYCQDAQGYLHDLLPIPFHEQSLRWTVERIGRVQDFLGQPLVLENTAFYGCFPESDRSELDFLLAVLQESGCELLLDLNNLFVNSQNHHYSAGDFLAALPAERIRYYHVAGFYAHPKGWLIDTHDSGVSPEVSALLREAWQRFGPRPTLLEWDNDIPPLEILLDELQRLRHEIDDAA</sequence>
<proteinExistence type="predicted"/>
<evidence type="ECO:0000313" key="1">
    <source>
        <dbReference type="EMBL" id="MBU2789164.1"/>
    </source>
</evidence>
<dbReference type="Proteomes" id="UP001197378">
    <property type="component" value="Unassembled WGS sequence"/>
</dbReference>
<gene>
    <name evidence="1" type="ORF">HFQ13_13270</name>
</gene>
<dbReference type="Gene3D" id="3.20.20.150">
    <property type="entry name" value="Divalent-metal-dependent TIM barrel enzymes"/>
    <property type="match status" value="1"/>
</dbReference>
<reference evidence="1" key="1">
    <citation type="journal article" date="2021" name="ISME J.">
        <title>Genomic evolution of the class Acidithiobacillia: deep-branching Proteobacteria living in extreme acidic conditions.</title>
        <authorList>
            <person name="Moya-Beltran A."/>
            <person name="Beard S."/>
            <person name="Rojas-Villalobos C."/>
            <person name="Issotta F."/>
            <person name="Gallardo Y."/>
            <person name="Ulloa R."/>
            <person name="Giaveno A."/>
            <person name="Degli Esposti M."/>
            <person name="Johnson D.B."/>
            <person name="Quatrini R."/>
        </authorList>
    </citation>
    <scope>NUCLEOTIDE SEQUENCE</scope>
    <source>
        <strain evidence="1">VAN18-1</strain>
    </source>
</reference>
<accession>A0AAE2YRS4</accession>
<dbReference type="NCBIfam" id="NF003818">
    <property type="entry name" value="PRK05409.1"/>
    <property type="match status" value="1"/>
</dbReference>
<evidence type="ECO:0000313" key="2">
    <source>
        <dbReference type="Proteomes" id="UP001197378"/>
    </source>
</evidence>
<dbReference type="Pfam" id="PF05114">
    <property type="entry name" value="MbnB_TglH_ChrH"/>
    <property type="match status" value="1"/>
</dbReference>
<dbReference type="EMBL" id="JAAXYO010000182">
    <property type="protein sequence ID" value="MBU2789164.1"/>
    <property type="molecule type" value="Genomic_DNA"/>
</dbReference>